<evidence type="ECO:0000256" key="1">
    <source>
        <dbReference type="ARBA" id="ARBA00004239"/>
    </source>
</evidence>
<dbReference type="InterPro" id="IPR043504">
    <property type="entry name" value="Peptidase_S1_PA_chymotrypsin"/>
</dbReference>
<keyword evidence="2" id="KW-0800">Toxin</keyword>
<dbReference type="GO" id="GO:0090729">
    <property type="term" value="F:toxin activity"/>
    <property type="evidence" value="ECO:0007669"/>
    <property type="project" value="UniProtKB-KW"/>
</dbReference>
<keyword evidence="3" id="KW-1015">Disulfide bond</keyword>
<accession>B6D1R1</accession>
<name>B6D1R1_OSTNU</name>
<dbReference type="GO" id="GO:0004252">
    <property type="term" value="F:serine-type endopeptidase activity"/>
    <property type="evidence" value="ECO:0007669"/>
    <property type="project" value="InterPro"/>
</dbReference>
<sequence length="287" mass="29755">MKVLLWSVVLVLAIAASYAEGPFNYHQRIGIPEAAKIRRTEEDAAKAGVDLRIVGGSNVDISQVPYQVGLVIQILWILTSVCGGSLISNTRVITAAHCHHDGSVTAQSHTVVLGSNTIFSGGVRQTTSNIVLHPQWNPSTVASDIAVIRINAVTFTNVIQPISLPSGSQLNNNFVGQVGIASGFGRTSDGANIPNNQLVSWVRLPIITNQACASVFGSFILSSTICTNGSGGMGTCQGDSGGPLAVEVGNSRVLVGVTSFGAAAGCQAGLPAAYARVTSFVSWILAI</sequence>
<dbReference type="PROSITE" id="PS00134">
    <property type="entry name" value="TRYPSIN_HIS"/>
    <property type="match status" value="1"/>
</dbReference>
<keyword evidence="7" id="KW-0645">Protease</keyword>
<dbReference type="EMBL" id="EU673454">
    <property type="protein sequence ID" value="ACI45417.1"/>
    <property type="molecule type" value="mRNA"/>
</dbReference>
<dbReference type="GO" id="GO:0006508">
    <property type="term" value="P:proteolysis"/>
    <property type="evidence" value="ECO:0007669"/>
    <property type="project" value="UniProtKB-KW"/>
</dbReference>
<dbReference type="GO" id="GO:0005576">
    <property type="term" value="C:extracellular region"/>
    <property type="evidence" value="ECO:0007669"/>
    <property type="project" value="UniProtKB-SubCell"/>
</dbReference>
<protein>
    <submittedName>
        <fullName evidence="10">Chymotrypsin-like serine proteinase C3</fullName>
    </submittedName>
</protein>
<evidence type="ECO:0000256" key="6">
    <source>
        <dbReference type="ARBA" id="ARBA00084094"/>
    </source>
</evidence>
<dbReference type="SMART" id="SM00020">
    <property type="entry name" value="Tryp_SPc"/>
    <property type="match status" value="1"/>
</dbReference>
<feature type="domain" description="Peptidase S1" evidence="9">
    <location>
        <begin position="53"/>
        <end position="287"/>
    </location>
</feature>
<evidence type="ECO:0000256" key="5">
    <source>
        <dbReference type="ARBA" id="ARBA00055534"/>
    </source>
</evidence>
<dbReference type="PANTHER" id="PTHR24252:SF7">
    <property type="entry name" value="HYALIN"/>
    <property type="match status" value="1"/>
</dbReference>
<dbReference type="AlphaFoldDB" id="B6D1R1"/>
<reference evidence="10" key="2">
    <citation type="submission" date="2008-04" db="EMBL/GenBank/DDBJ databases">
        <title>Ostrinia nubilalis serine proteases.</title>
        <authorList>
            <person name="Coates B.S."/>
        </authorList>
    </citation>
    <scope>NUCLEOTIDE SEQUENCE</scope>
    <source>
        <tissue evidence="10">Midgut</tissue>
    </source>
</reference>
<dbReference type="InterPro" id="IPR001314">
    <property type="entry name" value="Peptidase_S1A"/>
</dbReference>
<dbReference type="Pfam" id="PF00089">
    <property type="entry name" value="Trypsin"/>
    <property type="match status" value="1"/>
</dbReference>
<dbReference type="Gene3D" id="2.40.10.10">
    <property type="entry name" value="Trypsin-like serine proteases"/>
    <property type="match status" value="2"/>
</dbReference>
<evidence type="ECO:0000259" key="9">
    <source>
        <dbReference type="PROSITE" id="PS50240"/>
    </source>
</evidence>
<dbReference type="PROSITE" id="PS00135">
    <property type="entry name" value="TRYPSIN_SER"/>
    <property type="match status" value="1"/>
</dbReference>
<evidence type="ECO:0000256" key="4">
    <source>
        <dbReference type="ARBA" id="ARBA00023240"/>
    </source>
</evidence>
<evidence type="ECO:0000256" key="7">
    <source>
        <dbReference type="RuleBase" id="RU363034"/>
    </source>
</evidence>
<organism evidence="10">
    <name type="scientific">Ostrinia nubilalis</name>
    <name type="common">European corn borer</name>
    <name type="synonym">Pyralis nubilalis</name>
    <dbReference type="NCBI Taxonomy" id="29057"/>
    <lineage>
        <taxon>Eukaryota</taxon>
        <taxon>Metazoa</taxon>
        <taxon>Ecdysozoa</taxon>
        <taxon>Arthropoda</taxon>
        <taxon>Hexapoda</taxon>
        <taxon>Insecta</taxon>
        <taxon>Pterygota</taxon>
        <taxon>Neoptera</taxon>
        <taxon>Endopterygota</taxon>
        <taxon>Lepidoptera</taxon>
        <taxon>Glossata</taxon>
        <taxon>Ditrysia</taxon>
        <taxon>Pyraloidea</taxon>
        <taxon>Crambidae</taxon>
        <taxon>Pyraustinae</taxon>
        <taxon>Ostrinia</taxon>
    </lineage>
</organism>
<dbReference type="PANTHER" id="PTHR24252">
    <property type="entry name" value="ACROSIN-RELATED"/>
    <property type="match status" value="1"/>
</dbReference>
<dbReference type="PRINTS" id="PR00722">
    <property type="entry name" value="CHYMOTRYPSIN"/>
</dbReference>
<feature type="signal peptide" evidence="8">
    <location>
        <begin position="1"/>
        <end position="19"/>
    </location>
</feature>
<dbReference type="MEROPS" id="S01.040"/>
<dbReference type="SUPFAM" id="SSF50494">
    <property type="entry name" value="Trypsin-like serine proteases"/>
    <property type="match status" value="1"/>
</dbReference>
<dbReference type="InterPro" id="IPR009003">
    <property type="entry name" value="Peptidase_S1_PA"/>
</dbReference>
<keyword evidence="7" id="KW-0378">Hydrolase</keyword>
<comment type="function">
    <text evidence="5">Fibrinolytic activity; shows preferential cleavage of Arg-Gly bonds in all three fibrinogen chains. Contact with the caterpillars causes severe bleeding, due the anticoagulant effect of the protein.</text>
</comment>
<evidence type="ECO:0000256" key="3">
    <source>
        <dbReference type="ARBA" id="ARBA00023157"/>
    </source>
</evidence>
<proteinExistence type="evidence at transcript level"/>
<dbReference type="InterPro" id="IPR018114">
    <property type="entry name" value="TRYPSIN_HIS"/>
</dbReference>
<keyword evidence="4" id="KW-1199">Hemostasis impairing toxin</keyword>
<keyword evidence="7" id="KW-0720">Serine protease</keyword>
<comment type="subcellular location">
    <subcellularLocation>
        <location evidence="1">Secreted</location>
        <location evidence="1">Extracellular space</location>
    </subcellularLocation>
</comment>
<reference evidence="10" key="1">
    <citation type="journal article" date="2008" name="Insect Mol. Biol.">
        <title>Mining an Ostrinia nubilalis midgut expressed sequence tag (EST) library for candidate genes and single nucleotide polymorphisms (SNPs).</title>
        <authorList>
            <person name="Coates B.S."/>
            <person name="Sumerford D.V."/>
            <person name="Hellmich R.L."/>
            <person name="Lewis L.C."/>
        </authorList>
    </citation>
    <scope>NUCLEOTIDE SEQUENCE</scope>
    <source>
        <tissue evidence="10">Midgut</tissue>
    </source>
</reference>
<evidence type="ECO:0000256" key="8">
    <source>
        <dbReference type="SAM" id="SignalP"/>
    </source>
</evidence>
<keyword evidence="8" id="KW-0732">Signal</keyword>
<dbReference type="FunFam" id="2.40.10.10:FF:000068">
    <property type="entry name" value="transmembrane protease serine 2"/>
    <property type="match status" value="1"/>
</dbReference>
<feature type="chain" id="PRO_5002843711" evidence="8">
    <location>
        <begin position="20"/>
        <end position="287"/>
    </location>
</feature>
<evidence type="ECO:0000256" key="2">
    <source>
        <dbReference type="ARBA" id="ARBA00022656"/>
    </source>
</evidence>
<dbReference type="CDD" id="cd00190">
    <property type="entry name" value="Tryp_SPc"/>
    <property type="match status" value="1"/>
</dbReference>
<dbReference type="InterPro" id="IPR001254">
    <property type="entry name" value="Trypsin_dom"/>
</dbReference>
<dbReference type="InterPro" id="IPR033116">
    <property type="entry name" value="TRYPSIN_SER"/>
</dbReference>
<evidence type="ECO:0000313" key="10">
    <source>
        <dbReference type="EMBL" id="ACI45417.1"/>
    </source>
</evidence>
<keyword evidence="6" id="KW-1205">Fibrinolytic toxin</keyword>
<dbReference type="PROSITE" id="PS50240">
    <property type="entry name" value="TRYPSIN_DOM"/>
    <property type="match status" value="1"/>
</dbReference>